<gene>
    <name evidence="3" type="ORF">GEV33_014531</name>
    <name evidence="2" type="ORF">GEV33_014533</name>
</gene>
<dbReference type="AlphaFoldDB" id="A0A8J6H528"/>
<feature type="region of interest" description="Disordered" evidence="1">
    <location>
        <begin position="340"/>
        <end position="405"/>
    </location>
</feature>
<feature type="compositionally biased region" description="Polar residues" evidence="1">
    <location>
        <begin position="189"/>
        <end position="200"/>
    </location>
</feature>
<accession>A0A8J6H528</accession>
<keyword evidence="4" id="KW-1185">Reference proteome</keyword>
<dbReference type="Proteomes" id="UP000719412">
    <property type="component" value="Unassembled WGS sequence"/>
</dbReference>
<evidence type="ECO:0000313" key="4">
    <source>
        <dbReference type="Proteomes" id="UP000719412"/>
    </source>
</evidence>
<dbReference type="EMBL" id="JABDTM020028942">
    <property type="protein sequence ID" value="KAH0808260.1"/>
    <property type="molecule type" value="Genomic_DNA"/>
</dbReference>
<feature type="region of interest" description="Disordered" evidence="1">
    <location>
        <begin position="1"/>
        <end position="24"/>
    </location>
</feature>
<name>A0A8J6H528_TENMO</name>
<evidence type="ECO:0000313" key="3">
    <source>
        <dbReference type="EMBL" id="KAH0808260.1"/>
    </source>
</evidence>
<feature type="region of interest" description="Disordered" evidence="1">
    <location>
        <begin position="491"/>
        <end position="524"/>
    </location>
</feature>
<proteinExistence type="predicted"/>
<evidence type="ECO:0000256" key="1">
    <source>
        <dbReference type="SAM" id="MobiDB-lite"/>
    </source>
</evidence>
<feature type="region of interest" description="Disordered" evidence="1">
    <location>
        <begin position="451"/>
        <end position="472"/>
    </location>
</feature>
<comment type="caution">
    <text evidence="3">The sequence shown here is derived from an EMBL/GenBank/DDBJ whole genome shotgun (WGS) entry which is preliminary data.</text>
</comment>
<reference evidence="3" key="1">
    <citation type="journal article" date="2020" name="J Insects Food Feed">
        <title>The yellow mealworm (Tenebrio molitor) genome: a resource for the emerging insects as food and feed industry.</title>
        <authorList>
            <person name="Eriksson T."/>
            <person name="Andere A."/>
            <person name="Kelstrup H."/>
            <person name="Emery V."/>
            <person name="Picard C."/>
        </authorList>
    </citation>
    <scope>NUCLEOTIDE SEQUENCE</scope>
    <source>
        <strain evidence="3">Stoneville</strain>
        <tissue evidence="3">Whole head</tissue>
    </source>
</reference>
<feature type="region of interest" description="Disordered" evidence="1">
    <location>
        <begin position="189"/>
        <end position="246"/>
    </location>
</feature>
<sequence length="524" mass="59226">MMAERKKQSSNCAPNRIKKSRRARKKTCPLGYIIHDSVASDAKIPNWSQRAKFQITKGGGAVHCYGDAVGDCFQAHCLRPLPTCTILVSAIVIAAHHIPDGLLSPCHRHYFRELWTPRRKRDPIVCTNMSSVNEQLVPPPKPRLSPLEFRNTDLVSRLLAATPPYLYNMSLLPNTYFFSEMLRSFVQAKSESNRTSTFQTRRTRKRPWSTLKNESLPKTATSPKLEQNNEWSLKNSYPEHKTPDSPLELTTAKILDGESDQKIKSNAYNSSLMERKPEVPLQEQVDPMFASLGQETNPSSLILPPPPPMWYPPLYPTTAPYGIDPLHFFIDLRVSGHIYDRKNQRDEPATATKPPEPEETRQKQASPKDTFKQSRHASAFSVPTPRLGRTAPMNLSHNEDYTDFNGQESKNIKFDVKSMGFEKTCNKIGTSYIMGNISSIYRSVSEESQNVKSEEVGESANDNETEEEKQKRVKDLRALIGLELVVDYMNHAKPQPRRPPDESFTDCESAGSPTLEVVAVHDEA</sequence>
<evidence type="ECO:0000313" key="2">
    <source>
        <dbReference type="EMBL" id="KAH0808258.1"/>
    </source>
</evidence>
<feature type="compositionally biased region" description="Polar residues" evidence="1">
    <location>
        <begin position="210"/>
        <end position="235"/>
    </location>
</feature>
<protein>
    <submittedName>
        <fullName evidence="3">Uncharacterized protein</fullName>
    </submittedName>
</protein>
<organism evidence="3 4">
    <name type="scientific">Tenebrio molitor</name>
    <name type="common">Yellow mealworm beetle</name>
    <dbReference type="NCBI Taxonomy" id="7067"/>
    <lineage>
        <taxon>Eukaryota</taxon>
        <taxon>Metazoa</taxon>
        <taxon>Ecdysozoa</taxon>
        <taxon>Arthropoda</taxon>
        <taxon>Hexapoda</taxon>
        <taxon>Insecta</taxon>
        <taxon>Pterygota</taxon>
        <taxon>Neoptera</taxon>
        <taxon>Endopterygota</taxon>
        <taxon>Coleoptera</taxon>
        <taxon>Polyphaga</taxon>
        <taxon>Cucujiformia</taxon>
        <taxon>Tenebrionidae</taxon>
        <taxon>Tenebrio</taxon>
    </lineage>
</organism>
<reference evidence="3" key="2">
    <citation type="submission" date="2021-08" db="EMBL/GenBank/DDBJ databases">
        <authorList>
            <person name="Eriksson T."/>
        </authorList>
    </citation>
    <scope>NUCLEOTIDE SEQUENCE</scope>
    <source>
        <strain evidence="3">Stoneville</strain>
        <tissue evidence="3">Whole head</tissue>
    </source>
</reference>
<dbReference type="EMBL" id="JABDTM020028944">
    <property type="protein sequence ID" value="KAH0808258.1"/>
    <property type="molecule type" value="Genomic_DNA"/>
</dbReference>